<accession>A0A5C4N6N8</accession>
<evidence type="ECO:0000256" key="1">
    <source>
        <dbReference type="ARBA" id="ARBA00004651"/>
    </source>
</evidence>
<dbReference type="PANTHER" id="PTHR30213:SF0">
    <property type="entry name" value="UPF0761 MEMBRANE PROTEIN YIHY"/>
    <property type="match status" value="1"/>
</dbReference>
<feature type="transmembrane region" description="Helical" evidence="7">
    <location>
        <begin position="261"/>
        <end position="283"/>
    </location>
</feature>
<feature type="region of interest" description="Disordered" evidence="6">
    <location>
        <begin position="291"/>
        <end position="314"/>
    </location>
</feature>
<feature type="transmembrane region" description="Helical" evidence="7">
    <location>
        <begin position="110"/>
        <end position="130"/>
    </location>
</feature>
<evidence type="ECO:0000256" key="3">
    <source>
        <dbReference type="ARBA" id="ARBA00022692"/>
    </source>
</evidence>
<comment type="subcellular location">
    <subcellularLocation>
        <location evidence="1">Cell membrane</location>
        <topology evidence="1">Multi-pass membrane protein</topology>
    </subcellularLocation>
</comment>
<dbReference type="PANTHER" id="PTHR30213">
    <property type="entry name" value="INNER MEMBRANE PROTEIN YHJD"/>
    <property type="match status" value="1"/>
</dbReference>
<reference evidence="8 9" key="1">
    <citation type="submission" date="2019-06" db="EMBL/GenBank/DDBJ databases">
        <title>YIM 131921 draft genome.</title>
        <authorList>
            <person name="Jiang L."/>
        </authorList>
    </citation>
    <scope>NUCLEOTIDE SEQUENCE [LARGE SCALE GENOMIC DNA]</scope>
    <source>
        <strain evidence="8 9">YIM 131921</strain>
    </source>
</reference>
<dbReference type="PIRSF" id="PIRSF035875">
    <property type="entry name" value="RNase_BN"/>
    <property type="match status" value="1"/>
</dbReference>
<evidence type="ECO:0000313" key="9">
    <source>
        <dbReference type="Proteomes" id="UP000305887"/>
    </source>
</evidence>
<dbReference type="EMBL" id="VDFU01000001">
    <property type="protein sequence ID" value="TNC52779.1"/>
    <property type="molecule type" value="Genomic_DNA"/>
</dbReference>
<keyword evidence="2" id="KW-1003">Cell membrane</keyword>
<protein>
    <submittedName>
        <fullName evidence="8">YihY/virulence factor BrkB family protein</fullName>
    </submittedName>
</protein>
<dbReference type="OrthoDB" id="9781030at2"/>
<sequence length="314" mass="32899">MSDAPAASGSATASSGSGAKRGRGWWRLLVNVYKEMTEDHVGLIAAGVAFYSLLAIFPGIVAGMAVAGLVMDPSTVVSQLEGLSRFLPQEAATIVIDQAVAVAGSEGGGLGLAALFGLLVALYSASKGVTSLMEGLNVAFEVEENRGLVRYYLTAFALTIGLIIGFLLIVAILALLPVVLAFLQFGDATQTLVSILRWPLVLIVVALGLAILYRYAPSRGPVPWHWITLGAGAACGLWLIGSVLFAIYVQNFGGYNETFGALGGVIILLTWLWLSAYIVLMGAEVDGEVERQDKEEDGQAQPVQAAKAVTPGTK</sequence>
<evidence type="ECO:0000256" key="4">
    <source>
        <dbReference type="ARBA" id="ARBA00022989"/>
    </source>
</evidence>
<gene>
    <name evidence="8" type="ORF">FHG66_00330</name>
</gene>
<feature type="transmembrane region" description="Helical" evidence="7">
    <location>
        <begin position="227"/>
        <end position="249"/>
    </location>
</feature>
<keyword evidence="5 7" id="KW-0472">Membrane</keyword>
<name>A0A5C4N6N8_9RHOB</name>
<feature type="transmembrane region" description="Helical" evidence="7">
    <location>
        <begin position="195"/>
        <end position="215"/>
    </location>
</feature>
<dbReference type="Pfam" id="PF03631">
    <property type="entry name" value="Virul_fac_BrkB"/>
    <property type="match status" value="1"/>
</dbReference>
<evidence type="ECO:0000256" key="6">
    <source>
        <dbReference type="SAM" id="MobiDB-lite"/>
    </source>
</evidence>
<dbReference type="NCBIfam" id="TIGR00765">
    <property type="entry name" value="yihY_not_rbn"/>
    <property type="match status" value="1"/>
</dbReference>
<feature type="compositionally biased region" description="Low complexity" evidence="6">
    <location>
        <begin position="1"/>
        <end position="18"/>
    </location>
</feature>
<dbReference type="InterPro" id="IPR017039">
    <property type="entry name" value="Virul_fac_BrkB"/>
</dbReference>
<evidence type="ECO:0000256" key="7">
    <source>
        <dbReference type="SAM" id="Phobius"/>
    </source>
</evidence>
<dbReference type="Proteomes" id="UP000305887">
    <property type="component" value="Unassembled WGS sequence"/>
</dbReference>
<evidence type="ECO:0000256" key="2">
    <source>
        <dbReference type="ARBA" id="ARBA00022475"/>
    </source>
</evidence>
<evidence type="ECO:0000256" key="5">
    <source>
        <dbReference type="ARBA" id="ARBA00023136"/>
    </source>
</evidence>
<organism evidence="8 9">
    <name type="scientific">Rubellimicrobium rubrum</name>
    <dbReference type="NCBI Taxonomy" id="2585369"/>
    <lineage>
        <taxon>Bacteria</taxon>
        <taxon>Pseudomonadati</taxon>
        <taxon>Pseudomonadota</taxon>
        <taxon>Alphaproteobacteria</taxon>
        <taxon>Rhodobacterales</taxon>
        <taxon>Roseobacteraceae</taxon>
        <taxon>Rubellimicrobium</taxon>
    </lineage>
</organism>
<evidence type="ECO:0000313" key="8">
    <source>
        <dbReference type="EMBL" id="TNC52779.1"/>
    </source>
</evidence>
<dbReference type="AlphaFoldDB" id="A0A5C4N6N8"/>
<dbReference type="RefSeq" id="WP_139074543.1">
    <property type="nucleotide sequence ID" value="NZ_VDFU01000001.1"/>
</dbReference>
<feature type="region of interest" description="Disordered" evidence="6">
    <location>
        <begin position="1"/>
        <end position="20"/>
    </location>
</feature>
<keyword evidence="9" id="KW-1185">Reference proteome</keyword>
<feature type="transmembrane region" description="Helical" evidence="7">
    <location>
        <begin position="151"/>
        <end position="183"/>
    </location>
</feature>
<comment type="caution">
    <text evidence="8">The sequence shown here is derived from an EMBL/GenBank/DDBJ whole genome shotgun (WGS) entry which is preliminary data.</text>
</comment>
<keyword evidence="4 7" id="KW-1133">Transmembrane helix</keyword>
<keyword evidence="3 7" id="KW-0812">Transmembrane</keyword>
<proteinExistence type="predicted"/>
<feature type="transmembrane region" description="Helical" evidence="7">
    <location>
        <begin position="43"/>
        <end position="70"/>
    </location>
</feature>
<dbReference type="GO" id="GO:0005886">
    <property type="term" value="C:plasma membrane"/>
    <property type="evidence" value="ECO:0007669"/>
    <property type="project" value="UniProtKB-SubCell"/>
</dbReference>